<organism evidence="1">
    <name type="scientific">marine sediment metagenome</name>
    <dbReference type="NCBI Taxonomy" id="412755"/>
    <lineage>
        <taxon>unclassified sequences</taxon>
        <taxon>metagenomes</taxon>
        <taxon>ecological metagenomes</taxon>
    </lineage>
</organism>
<accession>X1VD01</accession>
<comment type="caution">
    <text evidence="1">The sequence shown here is derived from an EMBL/GenBank/DDBJ whole genome shotgun (WGS) entry which is preliminary data.</text>
</comment>
<sequence>NIVLPHIMVVMYYLFFSEDWEMGLRWHVTIPPYDWAEIYLRHRTTEVSPTYAFKISSLEAQDEPQAVEPEEMVWR</sequence>
<name>X1VD01_9ZZZZ</name>
<dbReference type="AlphaFoldDB" id="X1VD01"/>
<feature type="non-terminal residue" evidence="1">
    <location>
        <position position="1"/>
    </location>
</feature>
<evidence type="ECO:0000313" key="1">
    <source>
        <dbReference type="EMBL" id="GAJ04175.1"/>
    </source>
</evidence>
<dbReference type="EMBL" id="BARW01030262">
    <property type="protein sequence ID" value="GAJ04175.1"/>
    <property type="molecule type" value="Genomic_DNA"/>
</dbReference>
<protein>
    <submittedName>
        <fullName evidence="1">Uncharacterized protein</fullName>
    </submittedName>
</protein>
<gene>
    <name evidence="1" type="ORF">S12H4_48419</name>
</gene>
<proteinExistence type="predicted"/>
<reference evidence="1" key="1">
    <citation type="journal article" date="2014" name="Front. Microbiol.">
        <title>High frequency of phylogenetically diverse reductive dehalogenase-homologous genes in deep subseafloor sedimentary metagenomes.</title>
        <authorList>
            <person name="Kawai M."/>
            <person name="Futagami T."/>
            <person name="Toyoda A."/>
            <person name="Takaki Y."/>
            <person name="Nishi S."/>
            <person name="Hori S."/>
            <person name="Arai W."/>
            <person name="Tsubouchi T."/>
            <person name="Morono Y."/>
            <person name="Uchiyama I."/>
            <person name="Ito T."/>
            <person name="Fujiyama A."/>
            <person name="Inagaki F."/>
            <person name="Takami H."/>
        </authorList>
    </citation>
    <scope>NUCLEOTIDE SEQUENCE</scope>
    <source>
        <strain evidence="1">Expedition CK06-06</strain>
    </source>
</reference>